<dbReference type="SUPFAM" id="SSF53613">
    <property type="entry name" value="Ribokinase-like"/>
    <property type="match status" value="1"/>
</dbReference>
<dbReference type="Proteomes" id="UP000745859">
    <property type="component" value="Unassembled WGS sequence"/>
</dbReference>
<evidence type="ECO:0000256" key="1">
    <source>
        <dbReference type="ARBA" id="ARBA00004948"/>
    </source>
</evidence>
<proteinExistence type="predicted"/>
<gene>
    <name evidence="4" type="ORF">FHR24_000061</name>
</gene>
<dbReference type="CDD" id="cd01169">
    <property type="entry name" value="HMPP_kinase"/>
    <property type="match status" value="1"/>
</dbReference>
<feature type="domain" description="Pyridoxamine kinase/Phosphomethylpyrimidine kinase" evidence="3">
    <location>
        <begin position="15"/>
        <end position="244"/>
    </location>
</feature>
<evidence type="ECO:0000313" key="4">
    <source>
        <dbReference type="EMBL" id="NIJ43622.1"/>
    </source>
</evidence>
<dbReference type="InterPro" id="IPR013749">
    <property type="entry name" value="PM/HMP-P_kinase-1"/>
</dbReference>
<comment type="pathway">
    <text evidence="1">Cofactor biosynthesis; thiamine diphosphate biosynthesis.</text>
</comment>
<accession>A0ABX0U976</accession>
<keyword evidence="5" id="KW-1185">Reference proteome</keyword>
<keyword evidence="4" id="KW-0418">Kinase</keyword>
<name>A0ABX0U976_9FLAO</name>
<comment type="caution">
    <text evidence="4">The sequence shown here is derived from an EMBL/GenBank/DDBJ whole genome shotgun (WGS) entry which is preliminary data.</text>
</comment>
<dbReference type="InterPro" id="IPR029056">
    <property type="entry name" value="Ribokinase-like"/>
</dbReference>
<organism evidence="4 5">
    <name type="scientific">Wenyingzhuangia heitensis</name>
    <dbReference type="NCBI Taxonomy" id="1487859"/>
    <lineage>
        <taxon>Bacteria</taxon>
        <taxon>Pseudomonadati</taxon>
        <taxon>Bacteroidota</taxon>
        <taxon>Flavobacteriia</taxon>
        <taxon>Flavobacteriales</taxon>
        <taxon>Flavobacteriaceae</taxon>
        <taxon>Wenyingzhuangia</taxon>
    </lineage>
</organism>
<dbReference type="EC" id="2.7.1.49" evidence="2"/>
<evidence type="ECO:0000256" key="2">
    <source>
        <dbReference type="ARBA" id="ARBA00012135"/>
    </source>
</evidence>
<dbReference type="InterPro" id="IPR004399">
    <property type="entry name" value="HMP/HMP-P_kinase_dom"/>
</dbReference>
<sequence>MQNDKNYILTIAGFDPSSGAGITSDIKTIEAHNCYGLSVCTAVTVQNDIAFKNCVWINPTIIISQIETLFERFEINIVKIGIVESWETLSLILDKLHELNSEIKVVLDPIFKASAGFDFHTKEHQNLLDKIWKQCFIITPNYDEIQSIYPELDIEETIEHISSFTNIYLKGGHRTDKKGWDELYHSGIVMVNIPPNVEKVSEKHGSGCVLSSSLACNLTLDLELDDVAKNAKYYTEEFLNSNESLLGTHTQIPKKETPNKEEEVDEIDDMLNFNKTYSNL</sequence>
<dbReference type="RefSeq" id="WP_167182183.1">
    <property type="nucleotide sequence ID" value="NZ_JAASQL010000001.1"/>
</dbReference>
<dbReference type="PANTHER" id="PTHR20858">
    <property type="entry name" value="PHOSPHOMETHYLPYRIMIDINE KINASE"/>
    <property type="match status" value="1"/>
</dbReference>
<reference evidence="4 5" key="1">
    <citation type="submission" date="2020-03" db="EMBL/GenBank/DDBJ databases">
        <title>Genomic Encyclopedia of Type Strains, Phase IV (KMG-IV): sequencing the most valuable type-strain genomes for metagenomic binning, comparative biology and taxonomic classification.</title>
        <authorList>
            <person name="Goeker M."/>
        </authorList>
    </citation>
    <scope>NUCLEOTIDE SEQUENCE [LARGE SCALE GENOMIC DNA]</scope>
    <source>
        <strain evidence="4 5">DSM 101599</strain>
    </source>
</reference>
<dbReference type="GO" id="GO:0008902">
    <property type="term" value="F:hydroxymethylpyrimidine kinase activity"/>
    <property type="evidence" value="ECO:0007669"/>
    <property type="project" value="UniProtKB-EC"/>
</dbReference>
<dbReference type="Gene3D" id="3.40.1190.20">
    <property type="match status" value="1"/>
</dbReference>
<evidence type="ECO:0000313" key="5">
    <source>
        <dbReference type="Proteomes" id="UP000745859"/>
    </source>
</evidence>
<evidence type="ECO:0000259" key="3">
    <source>
        <dbReference type="Pfam" id="PF08543"/>
    </source>
</evidence>
<protein>
    <recommendedName>
        <fullName evidence="2">hydroxymethylpyrimidine kinase</fullName>
        <ecNumber evidence="2">2.7.1.49</ecNumber>
    </recommendedName>
</protein>
<dbReference type="EMBL" id="JAASQL010000001">
    <property type="protein sequence ID" value="NIJ43622.1"/>
    <property type="molecule type" value="Genomic_DNA"/>
</dbReference>
<dbReference type="Pfam" id="PF08543">
    <property type="entry name" value="Phos_pyr_kin"/>
    <property type="match status" value="1"/>
</dbReference>
<keyword evidence="4" id="KW-0808">Transferase</keyword>
<dbReference type="PANTHER" id="PTHR20858:SF17">
    <property type="entry name" value="HYDROXYMETHYLPYRIMIDINE_PHOSPHOMETHYLPYRIMIDINE KINASE THI20-RELATED"/>
    <property type="match status" value="1"/>
</dbReference>
<dbReference type="GO" id="GO:0008972">
    <property type="term" value="F:phosphomethylpyrimidine kinase activity"/>
    <property type="evidence" value="ECO:0007669"/>
    <property type="project" value="UniProtKB-EC"/>
</dbReference>